<dbReference type="InterPro" id="IPR018391">
    <property type="entry name" value="PQQ_b-propeller_rpt"/>
</dbReference>
<evidence type="ECO:0000313" key="3">
    <source>
        <dbReference type="EMBL" id="NKI41520.1"/>
    </source>
</evidence>
<sequence>MDGHTLHAFDATSGEPLWGPKPMGHNNQPPVDGTTVFTSGMGNTLRPRNIRSGTETGPRVNRCAAAQAVCDRGTLYVPDLQGSLHAYDTDSGRHLWNWRPEPTAPGFLEAPCVVDDSVFVAWTESGSSQPWALQALHADTGYPRWPEPLRLPSPEHWMVSDDKLFAITSGVGTGAPWLAMHDVYSGTLLWQKQLSDRVVGKPMASEKSLHLAHSDGHVSSFDALTGENRWTVKVAKSLRTHPVATGEQVLITSWDPGRLFALDNTQGTIAWQGRPRRAASLMTPAYLTDSSAWAVSRAGVLQGWSLDTRRRLPGECEDLPWNPADQGIPQVWDGVLYVVTGNGNLQAIRLDDTV</sequence>
<feature type="compositionally biased region" description="Polar residues" evidence="1">
    <location>
        <begin position="25"/>
        <end position="42"/>
    </location>
</feature>
<dbReference type="RefSeq" id="WP_168537855.1">
    <property type="nucleotide sequence ID" value="NZ_JAAWWP010000004.1"/>
</dbReference>
<evidence type="ECO:0000256" key="1">
    <source>
        <dbReference type="SAM" id="MobiDB-lite"/>
    </source>
</evidence>
<dbReference type="Pfam" id="PF13360">
    <property type="entry name" value="PQQ_2"/>
    <property type="match status" value="1"/>
</dbReference>
<accession>A0ABX1H2F4</accession>
<keyword evidence="4" id="KW-1185">Reference proteome</keyword>
<protein>
    <submittedName>
        <fullName evidence="3">PQQ-binding-like beta-propeller repeat protein</fullName>
    </submittedName>
</protein>
<organism evidence="3 4">
    <name type="scientific">Streptomyces physcomitrii</name>
    <dbReference type="NCBI Taxonomy" id="2724184"/>
    <lineage>
        <taxon>Bacteria</taxon>
        <taxon>Bacillati</taxon>
        <taxon>Actinomycetota</taxon>
        <taxon>Actinomycetes</taxon>
        <taxon>Kitasatosporales</taxon>
        <taxon>Streptomycetaceae</taxon>
        <taxon>Streptomyces</taxon>
    </lineage>
</organism>
<dbReference type="PANTHER" id="PTHR34512:SF30">
    <property type="entry name" value="OUTER MEMBRANE PROTEIN ASSEMBLY FACTOR BAMB"/>
    <property type="match status" value="1"/>
</dbReference>
<gene>
    <name evidence="3" type="ORF">HFV08_09760</name>
</gene>
<dbReference type="Proteomes" id="UP000772196">
    <property type="component" value="Unassembled WGS sequence"/>
</dbReference>
<name>A0ABX1H2F4_9ACTN</name>
<evidence type="ECO:0000313" key="4">
    <source>
        <dbReference type="Proteomes" id="UP000772196"/>
    </source>
</evidence>
<dbReference type="PANTHER" id="PTHR34512">
    <property type="entry name" value="CELL SURFACE PROTEIN"/>
    <property type="match status" value="1"/>
</dbReference>
<reference evidence="3 4" key="1">
    <citation type="submission" date="2020-04" db="EMBL/GenBank/DDBJ databases">
        <title>Phylogenetic Diversity and Antibacterial Activity against Ralstonia solanacearum of Endophytic Actinomycete Isolated from Moss.</title>
        <authorList>
            <person name="Zhuang X."/>
        </authorList>
    </citation>
    <scope>NUCLEOTIDE SEQUENCE [LARGE SCALE GENOMIC DNA]</scope>
    <source>
        <strain evidence="3 4">LD120</strain>
    </source>
</reference>
<dbReference type="InterPro" id="IPR002372">
    <property type="entry name" value="PQQ_rpt_dom"/>
</dbReference>
<feature type="domain" description="Pyrrolo-quinoline quinone repeat" evidence="2">
    <location>
        <begin position="5"/>
        <end position="272"/>
    </location>
</feature>
<feature type="region of interest" description="Disordered" evidence="1">
    <location>
        <begin position="1"/>
        <end position="59"/>
    </location>
</feature>
<evidence type="ECO:0000259" key="2">
    <source>
        <dbReference type="Pfam" id="PF13360"/>
    </source>
</evidence>
<proteinExistence type="predicted"/>
<dbReference type="SMART" id="SM00564">
    <property type="entry name" value="PQQ"/>
    <property type="match status" value="4"/>
</dbReference>
<dbReference type="EMBL" id="JAAWWP010000004">
    <property type="protein sequence ID" value="NKI41520.1"/>
    <property type="molecule type" value="Genomic_DNA"/>
</dbReference>
<comment type="caution">
    <text evidence="3">The sequence shown here is derived from an EMBL/GenBank/DDBJ whole genome shotgun (WGS) entry which is preliminary data.</text>
</comment>
<dbReference type="Gene3D" id="2.130.10.10">
    <property type="entry name" value="YVTN repeat-like/Quinoprotein amine dehydrogenase"/>
    <property type="match status" value="1"/>
</dbReference>
<dbReference type="InterPro" id="IPR011047">
    <property type="entry name" value="Quinoprotein_ADH-like_sf"/>
</dbReference>
<dbReference type="InterPro" id="IPR015943">
    <property type="entry name" value="WD40/YVTN_repeat-like_dom_sf"/>
</dbReference>
<dbReference type="SUPFAM" id="SSF50998">
    <property type="entry name" value="Quinoprotein alcohol dehydrogenase-like"/>
    <property type="match status" value="1"/>
</dbReference>